<sequence length="95" mass="9946">AVLAALEARARGLEPLAEELPLFGGRPAESPESAQPAVEQDALRDALDAIDPDRMTPREALEALYRLKLLHGSNGAHKSDHEAVAPGAGGITSVE</sequence>
<dbReference type="Gene3D" id="6.10.140.430">
    <property type="match status" value="1"/>
</dbReference>
<evidence type="ECO:0000256" key="1">
    <source>
        <dbReference type="SAM" id="MobiDB-lite"/>
    </source>
</evidence>
<dbReference type="RefSeq" id="WP_007004317.1">
    <property type="nucleotide sequence ID" value="NZ_GG770779.1"/>
</dbReference>
<dbReference type="HOGENOM" id="CLU_2364708_0_0_5"/>
<evidence type="ECO:0000313" key="3">
    <source>
        <dbReference type="Proteomes" id="UP000005324"/>
    </source>
</evidence>
<dbReference type="EMBL" id="ADVL01000309">
    <property type="protein sequence ID" value="EFH11882.1"/>
    <property type="molecule type" value="Genomic_DNA"/>
</dbReference>
<proteinExistence type="predicted"/>
<name>D5RLD9_9PROT</name>
<gene>
    <name evidence="2" type="ORF">HMPREF0731_1900</name>
</gene>
<evidence type="ECO:0000313" key="2">
    <source>
        <dbReference type="EMBL" id="EFH11882.1"/>
    </source>
</evidence>
<dbReference type="AlphaFoldDB" id="D5RLD9"/>
<organism evidence="2 3">
    <name type="scientific">Pseudoroseomonas cervicalis ATCC 49957</name>
    <dbReference type="NCBI Taxonomy" id="525371"/>
    <lineage>
        <taxon>Bacteria</taxon>
        <taxon>Pseudomonadati</taxon>
        <taxon>Pseudomonadota</taxon>
        <taxon>Alphaproteobacteria</taxon>
        <taxon>Acetobacterales</taxon>
        <taxon>Roseomonadaceae</taxon>
        <taxon>Roseomonas</taxon>
    </lineage>
</organism>
<keyword evidence="3" id="KW-1185">Reference proteome</keyword>
<reference evidence="2 3" key="1">
    <citation type="submission" date="2010-04" db="EMBL/GenBank/DDBJ databases">
        <authorList>
            <person name="Qin X."/>
            <person name="Bachman B."/>
            <person name="Battles P."/>
            <person name="Bell A."/>
            <person name="Bess C."/>
            <person name="Bickham C."/>
            <person name="Chaboub L."/>
            <person name="Chen D."/>
            <person name="Coyle M."/>
            <person name="Deiros D.R."/>
            <person name="Dinh H."/>
            <person name="Forbes L."/>
            <person name="Fowler G."/>
            <person name="Francisco L."/>
            <person name="Fu Q."/>
            <person name="Gubbala S."/>
            <person name="Hale W."/>
            <person name="Han Y."/>
            <person name="Hemphill L."/>
            <person name="Highlander S.K."/>
            <person name="Hirani K."/>
            <person name="Hogues M."/>
            <person name="Jackson L."/>
            <person name="Jakkamsetti A."/>
            <person name="Javaid M."/>
            <person name="Jiang H."/>
            <person name="Korchina V."/>
            <person name="Kovar C."/>
            <person name="Lara F."/>
            <person name="Lee S."/>
            <person name="Mata R."/>
            <person name="Mathew T."/>
            <person name="Moen C."/>
            <person name="Morales K."/>
            <person name="Munidasa M."/>
            <person name="Nazareth L."/>
            <person name="Ngo R."/>
            <person name="Nguyen L."/>
            <person name="Okwuonu G."/>
            <person name="Ongeri F."/>
            <person name="Patil S."/>
            <person name="Petrosino J."/>
            <person name="Pham C."/>
            <person name="Pham P."/>
            <person name="Pu L.-L."/>
            <person name="Puazo M."/>
            <person name="Raj R."/>
            <person name="Reid J."/>
            <person name="Rouhana J."/>
            <person name="Saada N."/>
            <person name="Shang Y."/>
            <person name="Simmons D."/>
            <person name="Thornton R."/>
            <person name="Warren J."/>
            <person name="Weissenberger G."/>
            <person name="Zhang J."/>
            <person name="Zhang L."/>
            <person name="Zhou C."/>
            <person name="Zhu D."/>
            <person name="Muzny D."/>
            <person name="Worley K."/>
            <person name="Gibbs R."/>
        </authorList>
    </citation>
    <scope>NUCLEOTIDE SEQUENCE [LARGE SCALE GENOMIC DNA]</scope>
    <source>
        <strain evidence="2 3">ATCC 49957</strain>
    </source>
</reference>
<feature type="non-terminal residue" evidence="2">
    <location>
        <position position="1"/>
    </location>
</feature>
<feature type="region of interest" description="Disordered" evidence="1">
    <location>
        <begin position="74"/>
        <end position="95"/>
    </location>
</feature>
<protein>
    <submittedName>
        <fullName evidence="2">Uncharacterized protein</fullName>
    </submittedName>
</protein>
<dbReference type="Proteomes" id="UP000005324">
    <property type="component" value="Unassembled WGS sequence"/>
</dbReference>
<comment type="caution">
    <text evidence="2">The sequence shown here is derived from an EMBL/GenBank/DDBJ whole genome shotgun (WGS) entry which is preliminary data.</text>
</comment>
<accession>D5RLD9</accession>